<dbReference type="AlphaFoldDB" id="A0A227P386"/>
<keyword evidence="1" id="KW-1133">Transmembrane helix</keyword>
<feature type="transmembrane region" description="Helical" evidence="1">
    <location>
        <begin position="607"/>
        <end position="626"/>
    </location>
</feature>
<accession>A0A227P386</accession>
<dbReference type="OrthoDB" id="1496075at2"/>
<keyword evidence="3" id="KW-1185">Reference proteome</keyword>
<evidence type="ECO:0000313" key="3">
    <source>
        <dbReference type="Proteomes" id="UP000214684"/>
    </source>
</evidence>
<proteinExistence type="predicted"/>
<dbReference type="EMBL" id="MUGS01000037">
    <property type="protein sequence ID" value="OXG03666.1"/>
    <property type="molecule type" value="Genomic_DNA"/>
</dbReference>
<protein>
    <submittedName>
        <fullName evidence="2">Uncharacterized protein</fullName>
    </submittedName>
</protein>
<reference evidence="2 3" key="1">
    <citation type="submission" date="2016-11" db="EMBL/GenBank/DDBJ databases">
        <title>Whole genomes of Flavobacteriaceae.</title>
        <authorList>
            <person name="Stine C."/>
            <person name="Li C."/>
            <person name="Tadesse D."/>
        </authorList>
    </citation>
    <scope>NUCLEOTIDE SEQUENCE [LARGE SCALE GENOMIC DNA]</scope>
    <source>
        <strain evidence="2 3">DSM 24704</strain>
    </source>
</reference>
<evidence type="ECO:0000256" key="1">
    <source>
        <dbReference type="SAM" id="Phobius"/>
    </source>
</evidence>
<name>A0A227P386_9FLAO</name>
<dbReference type="RefSeq" id="WP_089480683.1">
    <property type="nucleotide sequence ID" value="NZ_MUGS01000037.1"/>
</dbReference>
<sequence length="659" mass="76203">MKRELHTLYIKHDGQFKTLSKIALSQLILKIVYLKGDGTTLKQIEAELTTVLTSPVSQKDIEDAIRILIKERKLNVKSNRHFIHNDYKDQIKKEVDKNKDLLSKVLDKYFSKAESKEENIEKWFIDTAISFFEKYSFEWFQQITYKGKNGANSVHNIHEILDNILLNNTLIVENDKDWLKAQFLKFIDSEDPDDNLLFWYYGISMFSSRLITARNYADGITIDLFKDSKFILDTNILMILDLEEHELSTSLNSLESILIQLNISPVYLHTTREEYLRAMNWRRTETIRVFESFDINVLRSSDCPFIQTALRRGCLDATDVTRMFDRLLDMPSHFSDNLPIEIYDYDTLSVAIENGKEDVSLKTRINDTYKRRTGRDKRENPIIHDAAIISGAQFIRKNEKCWIITSDSTMKRFAIENCIRDENEIAVGLDVVIGLMAVNSGGVNMDASNFAPLFKNLIKYSLVPESEAFEVKDLAFILRTNIKINELPNERVIEVAKEVKRMRVVGAEEENVALYLRRVIEGDTIGLVKDMEEALSKESIAKANREKAESQRDLAYNVLSNDKRGKLRDKYDTQLLYNRVALVLIPLFVFGLIFSTFKYGLSNTSPIVQYAIGCSVELIFGILPLIPLNKRLIKKHSEYVNEINVIVENEIYDLKNRVN</sequence>
<keyword evidence="1" id="KW-0812">Transmembrane</keyword>
<keyword evidence="1" id="KW-0472">Membrane</keyword>
<gene>
    <name evidence="2" type="ORF">B0A64_16915</name>
</gene>
<dbReference type="Proteomes" id="UP000214684">
    <property type="component" value="Unassembled WGS sequence"/>
</dbReference>
<comment type="caution">
    <text evidence="2">The sequence shown here is derived from an EMBL/GenBank/DDBJ whole genome shotgun (WGS) entry which is preliminary data.</text>
</comment>
<evidence type="ECO:0000313" key="2">
    <source>
        <dbReference type="EMBL" id="OXG03666.1"/>
    </source>
</evidence>
<organism evidence="2 3">
    <name type="scientific">Flavobacterium araucananum</name>
    <dbReference type="NCBI Taxonomy" id="946678"/>
    <lineage>
        <taxon>Bacteria</taxon>
        <taxon>Pseudomonadati</taxon>
        <taxon>Bacteroidota</taxon>
        <taxon>Flavobacteriia</taxon>
        <taxon>Flavobacteriales</taxon>
        <taxon>Flavobacteriaceae</taxon>
        <taxon>Flavobacterium</taxon>
    </lineage>
</organism>
<feature type="transmembrane region" description="Helical" evidence="1">
    <location>
        <begin position="576"/>
        <end position="595"/>
    </location>
</feature>